<protein>
    <submittedName>
        <fullName evidence="1">Uncharacterized protein</fullName>
    </submittedName>
</protein>
<proteinExistence type="predicted"/>
<sequence>MKQIIIEFENNIIIKLQSTDNKEDAYYNRFKMSLWTEKGLITSNMRLRDYKVEIIKLRNFFNSIELPKEEE</sequence>
<comment type="caution">
    <text evidence="1">The sequence shown here is derived from an EMBL/GenBank/DDBJ whole genome shotgun (WGS) entry which is preliminary data.</text>
</comment>
<name>A0A0F9FBD8_9ZZZZ</name>
<gene>
    <name evidence="1" type="ORF">LCGC14_2325860</name>
</gene>
<dbReference type="EMBL" id="LAZR01033332">
    <property type="protein sequence ID" value="KKL48402.1"/>
    <property type="molecule type" value="Genomic_DNA"/>
</dbReference>
<dbReference type="AlphaFoldDB" id="A0A0F9FBD8"/>
<reference evidence="1" key="1">
    <citation type="journal article" date="2015" name="Nature">
        <title>Complex archaea that bridge the gap between prokaryotes and eukaryotes.</title>
        <authorList>
            <person name="Spang A."/>
            <person name="Saw J.H."/>
            <person name="Jorgensen S.L."/>
            <person name="Zaremba-Niedzwiedzka K."/>
            <person name="Martijn J."/>
            <person name="Lind A.E."/>
            <person name="van Eijk R."/>
            <person name="Schleper C."/>
            <person name="Guy L."/>
            <person name="Ettema T.J."/>
        </authorList>
    </citation>
    <scope>NUCLEOTIDE SEQUENCE</scope>
</reference>
<accession>A0A0F9FBD8</accession>
<organism evidence="1">
    <name type="scientific">marine sediment metagenome</name>
    <dbReference type="NCBI Taxonomy" id="412755"/>
    <lineage>
        <taxon>unclassified sequences</taxon>
        <taxon>metagenomes</taxon>
        <taxon>ecological metagenomes</taxon>
    </lineage>
</organism>
<evidence type="ECO:0000313" key="1">
    <source>
        <dbReference type="EMBL" id="KKL48402.1"/>
    </source>
</evidence>